<dbReference type="GO" id="GO:0046872">
    <property type="term" value="F:metal ion binding"/>
    <property type="evidence" value="ECO:0007669"/>
    <property type="project" value="UniProtKB-KW"/>
</dbReference>
<feature type="domain" description="Helicase ATP-binding" evidence="12">
    <location>
        <begin position="18"/>
        <end position="483"/>
    </location>
</feature>
<evidence type="ECO:0000313" key="14">
    <source>
        <dbReference type="Proteomes" id="UP000239899"/>
    </source>
</evidence>
<evidence type="ECO:0000256" key="11">
    <source>
        <dbReference type="SAM" id="MobiDB-lite"/>
    </source>
</evidence>
<keyword evidence="3" id="KW-0479">Metal-binding</keyword>
<dbReference type="InterPro" id="IPR045028">
    <property type="entry name" value="DinG/Rad3-like"/>
</dbReference>
<evidence type="ECO:0000256" key="5">
    <source>
        <dbReference type="ARBA" id="ARBA00022801"/>
    </source>
</evidence>
<evidence type="ECO:0000259" key="12">
    <source>
        <dbReference type="PROSITE" id="PS51193"/>
    </source>
</evidence>
<protein>
    <submittedName>
        <fullName evidence="13">ATP-dependent RNA helicase DDX11</fullName>
    </submittedName>
</protein>
<evidence type="ECO:0000256" key="8">
    <source>
        <dbReference type="ARBA" id="ARBA00023004"/>
    </source>
</evidence>
<evidence type="ECO:0000256" key="10">
    <source>
        <dbReference type="ARBA" id="ARBA00023235"/>
    </source>
</evidence>
<feature type="region of interest" description="Disordered" evidence="11">
    <location>
        <begin position="199"/>
        <end position="249"/>
    </location>
</feature>
<feature type="compositionally biased region" description="Low complexity" evidence="11">
    <location>
        <begin position="170"/>
        <end position="184"/>
    </location>
</feature>
<feature type="region of interest" description="Disordered" evidence="11">
    <location>
        <begin position="984"/>
        <end position="1030"/>
    </location>
</feature>
<dbReference type="InterPro" id="IPR006555">
    <property type="entry name" value="ATP-dep_Helicase_C"/>
</dbReference>
<dbReference type="OrthoDB" id="267079at2759"/>
<dbReference type="EMBL" id="LHPG02000023">
    <property type="protein sequence ID" value="PRW20458.1"/>
    <property type="molecule type" value="Genomic_DNA"/>
</dbReference>
<organism evidence="13 14">
    <name type="scientific">Chlorella sorokiniana</name>
    <name type="common">Freshwater green alga</name>
    <dbReference type="NCBI Taxonomy" id="3076"/>
    <lineage>
        <taxon>Eukaryota</taxon>
        <taxon>Viridiplantae</taxon>
        <taxon>Chlorophyta</taxon>
        <taxon>core chlorophytes</taxon>
        <taxon>Trebouxiophyceae</taxon>
        <taxon>Chlorellales</taxon>
        <taxon>Chlorellaceae</taxon>
        <taxon>Chlorella clade</taxon>
        <taxon>Chlorella</taxon>
    </lineage>
</organism>
<dbReference type="InterPro" id="IPR010614">
    <property type="entry name" value="RAD3-like_helicase_DEAD"/>
</dbReference>
<evidence type="ECO:0000256" key="2">
    <source>
        <dbReference type="ARBA" id="ARBA00008435"/>
    </source>
</evidence>
<evidence type="ECO:0000256" key="6">
    <source>
        <dbReference type="ARBA" id="ARBA00022806"/>
    </source>
</evidence>
<dbReference type="GO" id="GO:0034085">
    <property type="term" value="P:establishment of sister chromatid cohesion"/>
    <property type="evidence" value="ECO:0007669"/>
    <property type="project" value="TreeGrafter"/>
</dbReference>
<feature type="region of interest" description="Disordered" evidence="11">
    <location>
        <begin position="845"/>
        <end position="900"/>
    </location>
</feature>
<dbReference type="PANTHER" id="PTHR11472">
    <property type="entry name" value="DNA REPAIR DEAD HELICASE RAD3/XP-D SUBFAMILY MEMBER"/>
    <property type="match status" value="1"/>
</dbReference>
<feature type="compositionally biased region" description="Gly residues" evidence="11">
    <location>
        <begin position="155"/>
        <end position="169"/>
    </location>
</feature>
<feature type="compositionally biased region" description="Gly residues" evidence="11">
    <location>
        <begin position="845"/>
        <end position="864"/>
    </location>
</feature>
<feature type="compositionally biased region" description="Gly residues" evidence="11">
    <location>
        <begin position="233"/>
        <end position="242"/>
    </location>
</feature>
<dbReference type="SUPFAM" id="SSF52540">
    <property type="entry name" value="P-loop containing nucleoside triphosphate hydrolases"/>
    <property type="match status" value="1"/>
</dbReference>
<dbReference type="GO" id="GO:0003677">
    <property type="term" value="F:DNA binding"/>
    <property type="evidence" value="ECO:0007669"/>
    <property type="project" value="InterPro"/>
</dbReference>
<dbReference type="GO" id="GO:0005634">
    <property type="term" value="C:nucleus"/>
    <property type="evidence" value="ECO:0007669"/>
    <property type="project" value="TreeGrafter"/>
</dbReference>
<keyword evidence="6 13" id="KW-0347">Helicase</keyword>
<dbReference type="STRING" id="3076.A0A2P6TCU8"/>
<dbReference type="GO" id="GO:0016818">
    <property type="term" value="F:hydrolase activity, acting on acid anhydrides, in phosphorus-containing anhydrides"/>
    <property type="evidence" value="ECO:0007669"/>
    <property type="project" value="InterPro"/>
</dbReference>
<dbReference type="Pfam" id="PF06733">
    <property type="entry name" value="DEAD_2"/>
    <property type="match status" value="1"/>
</dbReference>
<sequence>MAAPAGGGSGASGQAVGRADFPAFPYPPYDIQLDFMSALYSALEAGGVGLFESPTGTGKTLSLICASLQWLHDQRQREAAEAAAAAARAAVAGGDAQPPAAATTGQAGAAGAAGDSDDDAPDWMRDFGEEQERQRQQQLLERQQKRIARAKAKLLGGGGGSRLGGGTKPGSGRRAGAAAGAAAGDPDAEFLMEDWQSDGEEAGTSAGVPGSARKRGPGAAGLRLGLDSSGSDSEGGSGGEGLGEGEEVEVPRKRQIIFASRTHSQLTQFVGELHRTPFADEMSLVALGSRKALCINEAVLALGAPSLINERCLDLQKPGSSGSKKAAVAGAAAGGGSAVGPQARKAASGRCPYLASGSQAAATTRDMILAHPIDIEELAKLGRRKSVCPYYSARRAVPEADIILAPYSCLLVKETREALGLRLEGNVVIVDEGHNLVGAINSSHAAELPEAAAATAHRQLSAYFQRFQSRLAPGNCRHIQTLARCAQVLSRAASGALPLAPASAPGGSSAALPSGGDGGSGGGNTAAASGGVVLTVNDFLLQTGLDNLNLFKLVSYVRESKAVYKIAGFWQAEQKREAAAAGGTAGGTAGGSSIAEAGGAAAGGGGTGPLHALVSFLQALTSVDADGRIVVQPPQQAQQAQQQGQQQAQQAQQQGQQQAQQAQQAGGSSGSSGSSGGGLLKFVLLNAAAHFGAVVSAAHAVVLASGTLSPLESVLHLFPGLPPHRLHRFACGHVVARERLLALAVGAGPSGAALDFRHAARGSAATMDELGRLVLNACQVVPGGVVVFFPSFSYADQVYARWQASGLLRQLAARKRVFREPRSAGEVEACLADYAACIEAAAGGSSGGGSGGGSNSGGGGGGGSKAVATLGSAAKPSPAAHAENSSGNHSDGRAGGKAGGSGSGSVCGAAMLCVVGGKLAEGINFGDALGRCVIMVGLPYPNPSDPELQERMRFMDRQAASSAAGASAASTEAGLAASGTAAALGGTQQAPPPAQHPAAAQQQAQGQRGQQQGQQGQWCQQQQGPQRQQPLHVAAPLKLEDGREYYSNLCMKAVNQCIGRVIRHRGDWASVLLVDARYAAAVDSRGQFTGPLAKLPGWIQQSLQVPRSFGDAFGKLARFSRCMAAAEAGAAAAAAAGTTAAVNAPAAAAAAAVLAPG</sequence>
<evidence type="ECO:0000256" key="3">
    <source>
        <dbReference type="ARBA" id="ARBA00022723"/>
    </source>
</evidence>
<dbReference type="Proteomes" id="UP000239899">
    <property type="component" value="Unassembled WGS sequence"/>
</dbReference>
<dbReference type="GO" id="GO:0051536">
    <property type="term" value="F:iron-sulfur cluster binding"/>
    <property type="evidence" value="ECO:0007669"/>
    <property type="project" value="UniProtKB-KW"/>
</dbReference>
<dbReference type="InterPro" id="IPR006554">
    <property type="entry name" value="Helicase-like_DEXD_c2"/>
</dbReference>
<dbReference type="AlphaFoldDB" id="A0A2P6TCU8"/>
<feature type="compositionally biased region" description="Low complexity" evidence="11">
    <location>
        <begin position="220"/>
        <end position="232"/>
    </location>
</feature>
<dbReference type="GO" id="GO:0006139">
    <property type="term" value="P:nucleobase-containing compound metabolic process"/>
    <property type="evidence" value="ECO:0007669"/>
    <property type="project" value="InterPro"/>
</dbReference>
<evidence type="ECO:0000313" key="13">
    <source>
        <dbReference type="EMBL" id="PRW20458.1"/>
    </source>
</evidence>
<evidence type="ECO:0000256" key="9">
    <source>
        <dbReference type="ARBA" id="ARBA00023014"/>
    </source>
</evidence>
<dbReference type="Gene3D" id="3.40.50.300">
    <property type="entry name" value="P-loop containing nucleotide triphosphate hydrolases"/>
    <property type="match status" value="3"/>
</dbReference>
<name>A0A2P6TCU8_CHLSO</name>
<accession>A0A2P6TCU8</accession>
<dbReference type="PROSITE" id="PS51193">
    <property type="entry name" value="HELICASE_ATP_BIND_2"/>
    <property type="match status" value="1"/>
</dbReference>
<evidence type="ECO:0000256" key="4">
    <source>
        <dbReference type="ARBA" id="ARBA00022741"/>
    </source>
</evidence>
<keyword evidence="10" id="KW-0413">Isomerase</keyword>
<proteinExistence type="inferred from homology"/>
<comment type="caution">
    <text evidence="13">The sequence shown here is derived from an EMBL/GenBank/DDBJ whole genome shotgun (WGS) entry which is preliminary data.</text>
</comment>
<feature type="compositionally biased region" description="Low complexity" evidence="11">
    <location>
        <begin position="95"/>
        <end position="114"/>
    </location>
</feature>
<keyword evidence="4" id="KW-0547">Nucleotide-binding</keyword>
<dbReference type="InterPro" id="IPR014013">
    <property type="entry name" value="Helic_SF1/SF2_ATP-bd_DinG/Rad3"/>
</dbReference>
<keyword evidence="7" id="KW-0067">ATP-binding</keyword>
<keyword evidence="8" id="KW-0408">Iron</keyword>
<feature type="compositionally biased region" description="Low complexity" evidence="11">
    <location>
        <begin position="635"/>
        <end position="666"/>
    </location>
</feature>
<feature type="region of interest" description="Disordered" evidence="11">
    <location>
        <begin position="152"/>
        <end position="185"/>
    </location>
</feature>
<evidence type="ECO:0000256" key="7">
    <source>
        <dbReference type="ARBA" id="ARBA00022840"/>
    </source>
</evidence>
<dbReference type="SMART" id="SM00488">
    <property type="entry name" value="DEXDc2"/>
    <property type="match status" value="1"/>
</dbReference>
<keyword evidence="5" id="KW-0378">Hydrolase</keyword>
<feature type="compositionally biased region" description="Low complexity" evidence="11">
    <location>
        <begin position="996"/>
        <end position="1030"/>
    </location>
</feature>
<feature type="region of interest" description="Disordered" evidence="11">
    <location>
        <begin position="95"/>
        <end position="124"/>
    </location>
</feature>
<gene>
    <name evidence="13" type="ORF">C2E21_8977</name>
</gene>
<evidence type="ECO:0000256" key="1">
    <source>
        <dbReference type="ARBA" id="ARBA00001966"/>
    </source>
</evidence>
<comment type="similarity">
    <text evidence="2">Belongs to the DEAD box helicase family. DEAH subfamily. DDX11/CHL1 sub-subfamily.</text>
</comment>
<dbReference type="SMART" id="SM00491">
    <property type="entry name" value="HELICc2"/>
    <property type="match status" value="1"/>
</dbReference>
<dbReference type="PANTHER" id="PTHR11472:SF41">
    <property type="entry name" value="ATP-DEPENDENT DNA HELICASE DDX11-RELATED"/>
    <property type="match status" value="1"/>
</dbReference>
<reference evidence="13 14" key="1">
    <citation type="journal article" date="2018" name="Plant J.">
        <title>Genome sequences of Chlorella sorokiniana UTEX 1602 and Micractinium conductrix SAG 241.80: implications to maltose excretion by a green alga.</title>
        <authorList>
            <person name="Arriola M.B."/>
            <person name="Velmurugan N."/>
            <person name="Zhang Y."/>
            <person name="Plunkett M.H."/>
            <person name="Hondzo H."/>
            <person name="Barney B.M."/>
        </authorList>
    </citation>
    <scope>NUCLEOTIDE SEQUENCE [LARGE SCALE GENOMIC DNA]</scope>
    <source>
        <strain evidence="14">UTEX 1602</strain>
    </source>
</reference>
<dbReference type="GO" id="GO:0005524">
    <property type="term" value="F:ATP binding"/>
    <property type="evidence" value="ECO:0007669"/>
    <property type="project" value="UniProtKB-KW"/>
</dbReference>
<keyword evidence="14" id="KW-1185">Reference proteome</keyword>
<comment type="cofactor">
    <cofactor evidence="1">
        <name>[4Fe-4S] cluster</name>
        <dbReference type="ChEBI" id="CHEBI:49883"/>
    </cofactor>
</comment>
<dbReference type="GO" id="GO:0003678">
    <property type="term" value="F:DNA helicase activity"/>
    <property type="evidence" value="ECO:0007669"/>
    <property type="project" value="InterPro"/>
</dbReference>
<keyword evidence="9" id="KW-0411">Iron-sulfur</keyword>
<dbReference type="InterPro" id="IPR027417">
    <property type="entry name" value="P-loop_NTPase"/>
</dbReference>
<dbReference type="Pfam" id="PF13307">
    <property type="entry name" value="Helicase_C_2"/>
    <property type="match status" value="3"/>
</dbReference>
<feature type="region of interest" description="Disordered" evidence="11">
    <location>
        <begin position="634"/>
        <end position="672"/>
    </location>
</feature>